<proteinExistence type="predicted"/>
<protein>
    <submittedName>
        <fullName evidence="1">Uncharacterized protein</fullName>
    </submittedName>
</protein>
<reference evidence="1 2" key="1">
    <citation type="journal article" date="2021" name="bioRxiv">
        <title>Chromosome-scale and haplotype-resolved genome assembly of a tetraploid potato cultivar.</title>
        <authorList>
            <person name="Sun H."/>
            <person name="Jiao W.-B."/>
            <person name="Krause K."/>
            <person name="Campoy J.A."/>
            <person name="Goel M."/>
            <person name="Folz-Donahue K."/>
            <person name="Kukat C."/>
            <person name="Huettel B."/>
            <person name="Schneeberger K."/>
        </authorList>
    </citation>
    <scope>NUCLEOTIDE SEQUENCE [LARGE SCALE GENOMIC DNA]</scope>
    <source>
        <strain evidence="1">SolTubOtavaFocal</strain>
        <tissue evidence="1">Leaves</tissue>
    </source>
</reference>
<sequence length="124" mass="14157">MEWHRLEVVPVEQYQLEVELERLLLSHMLRFLRTRCAGQLLSRWCKRYTITASRYSGSGGSASRGSGTGCGCSNCSYVGMMDARGVLFVALKLCGCVREYWKSFWRSRPVRSSPIKWDAFSSAF</sequence>
<evidence type="ECO:0000313" key="2">
    <source>
        <dbReference type="Proteomes" id="UP000826656"/>
    </source>
</evidence>
<organism evidence="1 2">
    <name type="scientific">Solanum tuberosum</name>
    <name type="common">Potato</name>
    <dbReference type="NCBI Taxonomy" id="4113"/>
    <lineage>
        <taxon>Eukaryota</taxon>
        <taxon>Viridiplantae</taxon>
        <taxon>Streptophyta</taxon>
        <taxon>Embryophyta</taxon>
        <taxon>Tracheophyta</taxon>
        <taxon>Spermatophyta</taxon>
        <taxon>Magnoliopsida</taxon>
        <taxon>eudicotyledons</taxon>
        <taxon>Gunneridae</taxon>
        <taxon>Pentapetalae</taxon>
        <taxon>asterids</taxon>
        <taxon>lamiids</taxon>
        <taxon>Solanales</taxon>
        <taxon>Solanaceae</taxon>
        <taxon>Solanoideae</taxon>
        <taxon>Solaneae</taxon>
        <taxon>Solanum</taxon>
    </lineage>
</organism>
<gene>
    <name evidence="1" type="ORF">KY290_010880</name>
</gene>
<dbReference type="EMBL" id="JAIVGD010000005">
    <property type="protein sequence ID" value="KAH0773743.1"/>
    <property type="molecule type" value="Genomic_DNA"/>
</dbReference>
<evidence type="ECO:0000313" key="1">
    <source>
        <dbReference type="EMBL" id="KAH0773743.1"/>
    </source>
</evidence>
<dbReference type="Proteomes" id="UP000826656">
    <property type="component" value="Unassembled WGS sequence"/>
</dbReference>
<comment type="caution">
    <text evidence="1">The sequence shown here is derived from an EMBL/GenBank/DDBJ whole genome shotgun (WGS) entry which is preliminary data.</text>
</comment>
<accession>A0ABQ7W105</accession>
<name>A0ABQ7W105_SOLTU</name>
<keyword evidence="2" id="KW-1185">Reference proteome</keyword>